<gene>
    <name evidence="2" type="ORF">METZ01_LOCUS493022</name>
</gene>
<name>A0A383D8I8_9ZZZZ</name>
<feature type="transmembrane region" description="Helical" evidence="1">
    <location>
        <begin position="20"/>
        <end position="42"/>
    </location>
</feature>
<keyword evidence="1" id="KW-0472">Membrane</keyword>
<feature type="non-terminal residue" evidence="2">
    <location>
        <position position="77"/>
    </location>
</feature>
<evidence type="ECO:0000256" key="1">
    <source>
        <dbReference type="SAM" id="Phobius"/>
    </source>
</evidence>
<keyword evidence="1" id="KW-0812">Transmembrane</keyword>
<accession>A0A383D8I8</accession>
<keyword evidence="1" id="KW-1133">Transmembrane helix</keyword>
<organism evidence="2">
    <name type="scientific">marine metagenome</name>
    <dbReference type="NCBI Taxonomy" id="408172"/>
    <lineage>
        <taxon>unclassified sequences</taxon>
        <taxon>metagenomes</taxon>
        <taxon>ecological metagenomes</taxon>
    </lineage>
</organism>
<evidence type="ECO:0000313" key="2">
    <source>
        <dbReference type="EMBL" id="SVE40168.1"/>
    </source>
</evidence>
<sequence>MLDALSNFFNRKQKPPYQSGTNLLLLLVLSVVIGAGVAYATLGFMKTFERVVNWVYFDWSDTPSGRYTHKFDARNKL</sequence>
<dbReference type="EMBL" id="UINC01214781">
    <property type="protein sequence ID" value="SVE40168.1"/>
    <property type="molecule type" value="Genomic_DNA"/>
</dbReference>
<dbReference type="AlphaFoldDB" id="A0A383D8I8"/>
<proteinExistence type="predicted"/>
<protein>
    <submittedName>
        <fullName evidence="2">Uncharacterized protein</fullName>
    </submittedName>
</protein>
<reference evidence="2" key="1">
    <citation type="submission" date="2018-05" db="EMBL/GenBank/DDBJ databases">
        <authorList>
            <person name="Lanie J.A."/>
            <person name="Ng W.-L."/>
            <person name="Kazmierczak K.M."/>
            <person name="Andrzejewski T.M."/>
            <person name="Davidsen T.M."/>
            <person name="Wayne K.J."/>
            <person name="Tettelin H."/>
            <person name="Glass J.I."/>
            <person name="Rusch D."/>
            <person name="Podicherti R."/>
            <person name="Tsui H.-C.T."/>
            <person name="Winkler M.E."/>
        </authorList>
    </citation>
    <scope>NUCLEOTIDE SEQUENCE</scope>
</reference>